<organism evidence="1 2">
    <name type="scientific">Bacillus safensis</name>
    <dbReference type="NCBI Taxonomy" id="561879"/>
    <lineage>
        <taxon>Bacteria</taxon>
        <taxon>Bacillati</taxon>
        <taxon>Bacillota</taxon>
        <taxon>Bacilli</taxon>
        <taxon>Bacillales</taxon>
        <taxon>Bacillaceae</taxon>
        <taxon>Bacillus</taxon>
    </lineage>
</organism>
<evidence type="ECO:0000313" key="1">
    <source>
        <dbReference type="EMBL" id="BBP87555.1"/>
    </source>
</evidence>
<accession>A0A5S9M433</accession>
<reference evidence="1 2" key="1">
    <citation type="submission" date="2019-12" db="EMBL/GenBank/DDBJ databases">
        <title>Full genome sequence of a Bacillus safensis strain isolated from commercially available natto in Indonesia.</title>
        <authorList>
            <person name="Yoshida M."/>
            <person name="Uomi M."/>
            <person name="Waturangi D."/>
            <person name="Ekaputri J.J."/>
            <person name="Setiamarga D.H.E."/>
        </authorList>
    </citation>
    <scope>NUCLEOTIDE SEQUENCE [LARGE SCALE GENOMIC DNA]</scope>
    <source>
        <strain evidence="1 2">IDN1</strain>
    </source>
</reference>
<evidence type="ECO:0000313" key="2">
    <source>
        <dbReference type="Proteomes" id="UP000464658"/>
    </source>
</evidence>
<proteinExistence type="predicted"/>
<protein>
    <submittedName>
        <fullName evidence="1">Uncharacterized protein</fullName>
    </submittedName>
</protein>
<gene>
    <name evidence="1" type="ORF">BsIDN1_11730</name>
</gene>
<dbReference type="Proteomes" id="UP000464658">
    <property type="component" value="Chromosome"/>
</dbReference>
<dbReference type="EMBL" id="AP021906">
    <property type="protein sequence ID" value="BBP87555.1"/>
    <property type="molecule type" value="Genomic_DNA"/>
</dbReference>
<dbReference type="AlphaFoldDB" id="A0A5S9M433"/>
<sequence>MILQQPLWMMKQEKSIKVSTIEAQSSIVPAIIVGIVSRFGIQYAIKKKNGKKLIIKKTFKKQVIKQGIKKKFLSFLLATNILVMQKVDTENLIPKARAQ</sequence>
<name>A0A5S9M433_BACIA</name>